<keyword evidence="5" id="KW-0812">Transmembrane</keyword>
<keyword evidence="7" id="KW-0472">Membrane</keyword>
<dbReference type="InterPro" id="IPR052012">
    <property type="entry name" value="GTase_92"/>
</dbReference>
<sequence length="513" mass="60471">MDINPYPLFYQYQMKFQKLFVVRKIVKLVKCNPLLSYVLIHLLFMFLKSFYSDFASPQHLAIISTTHYTSDNSVVVLMNAHRRYDSLHPYVCISSNGTNQKISYALTLHAFEPINVCKWTAFTSKCDVIENMKEFKLSMHSDIVNNAVLLPYRKAYNIKSKVISCFSPLFYNERWQLMLATLEIFKELGVDKQVFYIQSMVYDVYRVLDAYKKEGYAEIEPWAKINLGKEYNLGFDVNQELDWRNQASAHTDCFLKYKDAAEFILVGDIDDILFPKMGKNYYEEFVYFSKMYPSAAGFIYDRYNTEVTASVTPQNFKLDSLLDSSRVYNEWEDGKYVVNTSRVDTAWLHWPGRMKHGYKMQLIPDEKNVMLHFRKWKIKDVTINEKKNDKNIKDRKNNFYKTQIYDVISPKRVMKIESNWRKNYAKIKELEYLPVKMNYYSLIANCYNQIFYNVGKTPTSCPGPVRCNISDIPGLKCMVSHSKHFKTHFTSNNIIIHYLNEIFIQEKDNGCTL</sequence>
<dbReference type="AlphaFoldDB" id="A0A0N4ZBU0"/>
<dbReference type="Proteomes" id="UP000038045">
    <property type="component" value="Unplaced"/>
</dbReference>
<evidence type="ECO:0000256" key="1">
    <source>
        <dbReference type="ARBA" id="ARBA00004167"/>
    </source>
</evidence>
<evidence type="ECO:0000256" key="7">
    <source>
        <dbReference type="ARBA" id="ARBA00023136"/>
    </source>
</evidence>
<name>A0A0N4ZBU0_PARTI</name>
<keyword evidence="6" id="KW-1133">Transmembrane helix</keyword>
<evidence type="ECO:0000256" key="3">
    <source>
        <dbReference type="ARBA" id="ARBA00022676"/>
    </source>
</evidence>
<evidence type="ECO:0000256" key="8">
    <source>
        <dbReference type="RuleBase" id="RU366017"/>
    </source>
</evidence>
<keyword evidence="3 8" id="KW-0328">Glycosyltransferase</keyword>
<dbReference type="GO" id="GO:0016757">
    <property type="term" value="F:glycosyltransferase activity"/>
    <property type="evidence" value="ECO:0007669"/>
    <property type="project" value="UniProtKB-UniRule"/>
</dbReference>
<dbReference type="EC" id="2.4.1.-" evidence="8"/>
<evidence type="ECO:0000256" key="6">
    <source>
        <dbReference type="ARBA" id="ARBA00022989"/>
    </source>
</evidence>
<comment type="similarity">
    <text evidence="2 8">Belongs to the glycosyltransferase 92 family.</text>
</comment>
<protein>
    <recommendedName>
        <fullName evidence="8">Glycosyltransferase family 92 protein</fullName>
        <ecNumber evidence="8">2.4.1.-</ecNumber>
    </recommendedName>
</protein>
<keyword evidence="9" id="KW-1185">Reference proteome</keyword>
<dbReference type="InterPro" id="IPR008166">
    <property type="entry name" value="Glyco_transf_92"/>
</dbReference>
<accession>A0A0N4ZBU0</accession>
<dbReference type="WBParaSite" id="PTRK_0000499900.1">
    <property type="protein sequence ID" value="PTRK_0000499900.1"/>
    <property type="gene ID" value="PTRK_0000499900"/>
</dbReference>
<evidence type="ECO:0000256" key="2">
    <source>
        <dbReference type="ARBA" id="ARBA00007647"/>
    </source>
</evidence>
<reference evidence="10" key="1">
    <citation type="submission" date="2017-02" db="UniProtKB">
        <authorList>
            <consortium name="WormBaseParasite"/>
        </authorList>
    </citation>
    <scope>IDENTIFICATION</scope>
</reference>
<proteinExistence type="inferred from homology"/>
<dbReference type="PANTHER" id="PTHR21645:SF2">
    <property type="entry name" value="GLYCOSYLTRANSFERASE FAMILY 92 PROTEIN F59C6.8"/>
    <property type="match status" value="1"/>
</dbReference>
<dbReference type="Pfam" id="PF01697">
    <property type="entry name" value="Glyco_transf_92"/>
    <property type="match status" value="1"/>
</dbReference>
<comment type="subcellular location">
    <subcellularLocation>
        <location evidence="1">Membrane</location>
        <topology evidence="1">Single-pass membrane protein</topology>
    </subcellularLocation>
</comment>
<evidence type="ECO:0000256" key="4">
    <source>
        <dbReference type="ARBA" id="ARBA00022679"/>
    </source>
</evidence>
<evidence type="ECO:0000256" key="5">
    <source>
        <dbReference type="ARBA" id="ARBA00022692"/>
    </source>
</evidence>
<evidence type="ECO:0000313" key="10">
    <source>
        <dbReference type="WBParaSite" id="PTRK_0000499900.1"/>
    </source>
</evidence>
<organism evidence="9 10">
    <name type="scientific">Parastrongyloides trichosuri</name>
    <name type="common">Possum-specific nematode worm</name>
    <dbReference type="NCBI Taxonomy" id="131310"/>
    <lineage>
        <taxon>Eukaryota</taxon>
        <taxon>Metazoa</taxon>
        <taxon>Ecdysozoa</taxon>
        <taxon>Nematoda</taxon>
        <taxon>Chromadorea</taxon>
        <taxon>Rhabditida</taxon>
        <taxon>Tylenchina</taxon>
        <taxon>Panagrolaimomorpha</taxon>
        <taxon>Strongyloidoidea</taxon>
        <taxon>Strongyloididae</taxon>
        <taxon>Parastrongyloides</taxon>
    </lineage>
</organism>
<keyword evidence="4 8" id="KW-0808">Transferase</keyword>
<dbReference type="PANTHER" id="PTHR21645">
    <property type="entry name" value="GLYCOSYLTRANSFERASE FAMILY 92 PROTEIN"/>
    <property type="match status" value="1"/>
</dbReference>
<evidence type="ECO:0000313" key="9">
    <source>
        <dbReference type="Proteomes" id="UP000038045"/>
    </source>
</evidence>
<dbReference type="GO" id="GO:0016020">
    <property type="term" value="C:membrane"/>
    <property type="evidence" value="ECO:0007669"/>
    <property type="project" value="UniProtKB-SubCell"/>
</dbReference>